<dbReference type="Proteomes" id="UP000030645">
    <property type="component" value="Unassembled WGS sequence"/>
</dbReference>
<organism evidence="2 3">
    <name type="scientific">Morus notabilis</name>
    <dbReference type="NCBI Taxonomy" id="981085"/>
    <lineage>
        <taxon>Eukaryota</taxon>
        <taxon>Viridiplantae</taxon>
        <taxon>Streptophyta</taxon>
        <taxon>Embryophyta</taxon>
        <taxon>Tracheophyta</taxon>
        <taxon>Spermatophyta</taxon>
        <taxon>Magnoliopsida</taxon>
        <taxon>eudicotyledons</taxon>
        <taxon>Gunneridae</taxon>
        <taxon>Pentapetalae</taxon>
        <taxon>rosids</taxon>
        <taxon>fabids</taxon>
        <taxon>Rosales</taxon>
        <taxon>Moraceae</taxon>
        <taxon>Moreae</taxon>
        <taxon>Morus</taxon>
    </lineage>
</organism>
<gene>
    <name evidence="2" type="ORF">L484_023567</name>
</gene>
<sequence length="67" mass="7310">MVSLGDDNGGNNDPIKPDSPFVTSDQPFDTSDGETQLFDSQSWSPEYIGNQVVAFVLNSRFLASILQ</sequence>
<dbReference type="AlphaFoldDB" id="W9R6T2"/>
<proteinExistence type="predicted"/>
<protein>
    <submittedName>
        <fullName evidence="2">Uncharacterized protein</fullName>
    </submittedName>
</protein>
<keyword evidence="3" id="KW-1185">Reference proteome</keyword>
<feature type="compositionally biased region" description="Polar residues" evidence="1">
    <location>
        <begin position="21"/>
        <end position="37"/>
    </location>
</feature>
<evidence type="ECO:0000313" key="3">
    <source>
        <dbReference type="Proteomes" id="UP000030645"/>
    </source>
</evidence>
<accession>W9R6T2</accession>
<name>W9R6T2_9ROSA</name>
<reference evidence="3" key="1">
    <citation type="submission" date="2013-01" db="EMBL/GenBank/DDBJ databases">
        <title>Draft Genome Sequence of a Mulberry Tree, Morus notabilis C.K. Schneid.</title>
        <authorList>
            <person name="He N."/>
            <person name="Zhao S."/>
        </authorList>
    </citation>
    <scope>NUCLEOTIDE SEQUENCE</scope>
</reference>
<feature type="region of interest" description="Disordered" evidence="1">
    <location>
        <begin position="1"/>
        <end position="37"/>
    </location>
</feature>
<dbReference type="EMBL" id="KE344659">
    <property type="protein sequence ID" value="EXB74823.1"/>
    <property type="molecule type" value="Genomic_DNA"/>
</dbReference>
<evidence type="ECO:0000256" key="1">
    <source>
        <dbReference type="SAM" id="MobiDB-lite"/>
    </source>
</evidence>
<evidence type="ECO:0000313" key="2">
    <source>
        <dbReference type="EMBL" id="EXB74823.1"/>
    </source>
</evidence>